<evidence type="ECO:0000256" key="5">
    <source>
        <dbReference type="ARBA" id="ARBA00022692"/>
    </source>
</evidence>
<keyword evidence="6 11" id="KW-1133">Transmembrane helix</keyword>
<evidence type="ECO:0000256" key="3">
    <source>
        <dbReference type="ARBA" id="ARBA00022481"/>
    </source>
</evidence>
<dbReference type="GO" id="GO:0007165">
    <property type="term" value="P:signal transduction"/>
    <property type="evidence" value="ECO:0007669"/>
    <property type="project" value="UniProtKB-KW"/>
</dbReference>
<evidence type="ECO:0000259" key="12">
    <source>
        <dbReference type="PROSITE" id="PS50111"/>
    </source>
</evidence>
<dbReference type="SMART" id="SM00283">
    <property type="entry name" value="MA"/>
    <property type="match status" value="1"/>
</dbReference>
<reference evidence="15" key="1">
    <citation type="submission" date="2016-12" db="EMBL/GenBank/DDBJ databases">
        <authorList>
            <person name="Rodrigo-Torres L."/>
            <person name="Arahal R.D."/>
            <person name="Lucena T."/>
        </authorList>
    </citation>
    <scope>NUCLEOTIDE SEQUENCE [LARGE SCALE GENOMIC DNA]</scope>
</reference>
<keyword evidence="7 11" id="KW-0472">Membrane</keyword>
<feature type="domain" description="HAMP" evidence="13">
    <location>
        <begin position="183"/>
        <end position="237"/>
    </location>
</feature>
<gene>
    <name evidence="14" type="primary">mcpS_5</name>
    <name evidence="14" type="ORF">VQ7734_04762</name>
</gene>
<comment type="similarity">
    <text evidence="9">Belongs to the methyl-accepting chemotaxis (MCP) protein family.</text>
</comment>
<comment type="subcellular location">
    <subcellularLocation>
        <location evidence="1">Cell membrane</location>
        <topology evidence="1">Multi-pass membrane protein</topology>
    </subcellularLocation>
</comment>
<evidence type="ECO:0000313" key="14">
    <source>
        <dbReference type="EMBL" id="SHO58987.1"/>
    </source>
</evidence>
<dbReference type="AlphaFoldDB" id="A0A1M7Z1Z6"/>
<dbReference type="Proteomes" id="UP000184600">
    <property type="component" value="Unassembled WGS sequence"/>
</dbReference>
<evidence type="ECO:0000259" key="13">
    <source>
        <dbReference type="PROSITE" id="PS50885"/>
    </source>
</evidence>
<dbReference type="SUPFAM" id="SSF58104">
    <property type="entry name" value="Methyl-accepting chemotaxis protein (MCP) signaling domain"/>
    <property type="match status" value="1"/>
</dbReference>
<evidence type="ECO:0000256" key="7">
    <source>
        <dbReference type="ARBA" id="ARBA00023136"/>
    </source>
</evidence>
<dbReference type="PANTHER" id="PTHR32089:SF39">
    <property type="entry name" value="METHYL-ACCEPTING CHEMOTAXIS PROTEIN HLYB"/>
    <property type="match status" value="1"/>
</dbReference>
<dbReference type="Pfam" id="PF00672">
    <property type="entry name" value="HAMP"/>
    <property type="match status" value="1"/>
</dbReference>
<dbReference type="EMBL" id="FRFG01000087">
    <property type="protein sequence ID" value="SHO58987.1"/>
    <property type="molecule type" value="Genomic_DNA"/>
</dbReference>
<evidence type="ECO:0000313" key="15">
    <source>
        <dbReference type="Proteomes" id="UP000184600"/>
    </source>
</evidence>
<keyword evidence="5 11" id="KW-0812">Transmembrane</keyword>
<keyword evidence="8 10" id="KW-0807">Transducer</keyword>
<keyword evidence="2" id="KW-1003">Cell membrane</keyword>
<protein>
    <submittedName>
        <fullName evidence="14">Methyl-accepting chemotaxis protein McpS</fullName>
    </submittedName>
</protein>
<evidence type="ECO:0000256" key="1">
    <source>
        <dbReference type="ARBA" id="ARBA00004651"/>
    </source>
</evidence>
<dbReference type="CDD" id="cd06225">
    <property type="entry name" value="HAMP"/>
    <property type="match status" value="1"/>
</dbReference>
<evidence type="ECO:0000256" key="9">
    <source>
        <dbReference type="ARBA" id="ARBA00029447"/>
    </source>
</evidence>
<dbReference type="Pfam" id="PF00015">
    <property type="entry name" value="MCPsignal"/>
    <property type="match status" value="1"/>
</dbReference>
<dbReference type="GO" id="GO:0006935">
    <property type="term" value="P:chemotaxis"/>
    <property type="evidence" value="ECO:0007669"/>
    <property type="project" value="UniProtKB-KW"/>
</dbReference>
<keyword evidence="15" id="KW-1185">Reference proteome</keyword>
<dbReference type="PROSITE" id="PS50111">
    <property type="entry name" value="CHEMOTAXIS_TRANSDUC_2"/>
    <property type="match status" value="1"/>
</dbReference>
<evidence type="ECO:0000256" key="2">
    <source>
        <dbReference type="ARBA" id="ARBA00022475"/>
    </source>
</evidence>
<dbReference type="GO" id="GO:0005886">
    <property type="term" value="C:plasma membrane"/>
    <property type="evidence" value="ECO:0007669"/>
    <property type="project" value="UniProtKB-SubCell"/>
</dbReference>
<evidence type="ECO:0000256" key="8">
    <source>
        <dbReference type="ARBA" id="ARBA00023224"/>
    </source>
</evidence>
<proteinExistence type="inferred from homology"/>
<evidence type="ECO:0000256" key="10">
    <source>
        <dbReference type="PROSITE-ProRule" id="PRU00284"/>
    </source>
</evidence>
<dbReference type="Gene3D" id="6.10.340.10">
    <property type="match status" value="1"/>
</dbReference>
<dbReference type="RefSeq" id="WP_073586422.1">
    <property type="nucleotide sequence ID" value="NZ_AP024898.1"/>
</dbReference>
<dbReference type="STRING" id="1117707.VQ7734_04762"/>
<evidence type="ECO:0000256" key="4">
    <source>
        <dbReference type="ARBA" id="ARBA00022500"/>
    </source>
</evidence>
<feature type="transmembrane region" description="Helical" evidence="11">
    <location>
        <begin position="162"/>
        <end position="181"/>
    </location>
</feature>
<feature type="transmembrane region" description="Helical" evidence="11">
    <location>
        <begin position="6"/>
        <end position="29"/>
    </location>
</feature>
<dbReference type="Gene3D" id="1.10.287.950">
    <property type="entry name" value="Methyl-accepting chemotaxis protein"/>
    <property type="match status" value="1"/>
</dbReference>
<dbReference type="OrthoDB" id="5839679at2"/>
<dbReference type="SMART" id="SM00304">
    <property type="entry name" value="HAMP"/>
    <property type="match status" value="1"/>
</dbReference>
<evidence type="ECO:0000256" key="11">
    <source>
        <dbReference type="SAM" id="Phobius"/>
    </source>
</evidence>
<dbReference type="PROSITE" id="PS50885">
    <property type="entry name" value="HAMP"/>
    <property type="match status" value="1"/>
</dbReference>
<evidence type="ECO:0000256" key="6">
    <source>
        <dbReference type="ARBA" id="ARBA00022989"/>
    </source>
</evidence>
<name>A0A1M7Z1Z6_9VIBR</name>
<dbReference type="InterPro" id="IPR003660">
    <property type="entry name" value="HAMP_dom"/>
</dbReference>
<accession>A0A1M7Z1Z6</accession>
<dbReference type="FunFam" id="1.10.287.950:FF:000001">
    <property type="entry name" value="Methyl-accepting chemotaxis sensory transducer"/>
    <property type="match status" value="1"/>
</dbReference>
<organism evidence="14 15">
    <name type="scientific">Vibrio quintilis</name>
    <dbReference type="NCBI Taxonomy" id="1117707"/>
    <lineage>
        <taxon>Bacteria</taxon>
        <taxon>Pseudomonadati</taxon>
        <taxon>Pseudomonadota</taxon>
        <taxon>Gammaproteobacteria</taxon>
        <taxon>Vibrionales</taxon>
        <taxon>Vibrionaceae</taxon>
        <taxon>Vibrio</taxon>
    </lineage>
</organism>
<keyword evidence="4" id="KW-0145">Chemotaxis</keyword>
<feature type="domain" description="Methyl-accepting transducer" evidence="12">
    <location>
        <begin position="242"/>
        <end position="463"/>
    </location>
</feature>
<dbReference type="PANTHER" id="PTHR32089">
    <property type="entry name" value="METHYL-ACCEPTING CHEMOTAXIS PROTEIN MCPB"/>
    <property type="match status" value="1"/>
</dbReference>
<sequence>MSIRRILIAGTSALIAIAMIIILITIWNISIQALRESSEKSFLQASNTIAEGIATSVRFKKLKAIEGKLTPFIDENTDSLTGVSIYLTDSKHLYDAQGKNKIPFQQIPPDLKGTQILSAGDDQLSLVTALRSGKKATLVGYMYTSWQYSFVQQVGSEMLRQALIIGGLVLLSTLLLMFLFIRSLLGVPFENFIELTRQLSSGDCNLSQRITYHSNNEFGQLAQYINKFIATLESSINTLHTNSTKVAGIANELESNVGHLENKVSNQRMEIKDSVHLGENLQQSVEEVKLKVENASSSLEEAVGSAQTGQHQLNQAVDQNQKLAENTRKSFKVADELSVQTEKVTTILDIIRNIADQTNLLALNAAIEAARAGENGRGFAVVADEVRTLAEKTSTSTDQVEEILGHLRRFSTELTKTMKQGLESSDACVENLRLTSTQLHEVITKIEYSNTLNTDVVQTNNNQYGSMTGLIGKLGILDEQIDELFSESQHMTTYSKELRNNAGQMHSNLAVFNLNNEQRLSV</sequence>
<keyword evidence="3" id="KW-0488">Methylation</keyword>
<dbReference type="InterPro" id="IPR004089">
    <property type="entry name" value="MCPsignal_dom"/>
</dbReference>